<dbReference type="RefSeq" id="WP_112652508.1">
    <property type="nucleotide sequence ID" value="NZ_CP071879.1"/>
</dbReference>
<keyword evidence="1" id="KW-1133">Transmembrane helix</keyword>
<keyword evidence="5" id="KW-1185">Reference proteome</keyword>
<name>A0AAE6JDE0_9SPHI</name>
<feature type="transmembrane region" description="Helical" evidence="1">
    <location>
        <begin position="38"/>
        <end position="60"/>
    </location>
</feature>
<dbReference type="EMBL" id="CP071880">
    <property type="protein sequence ID" value="QTE47572.1"/>
    <property type="molecule type" value="Genomic_DNA"/>
</dbReference>
<dbReference type="Proteomes" id="UP000250557">
    <property type="component" value="Chromosome"/>
</dbReference>
<proteinExistence type="predicted"/>
<keyword evidence="1" id="KW-0472">Membrane</keyword>
<gene>
    <name evidence="2" type="ORF">DIU31_009070</name>
    <name evidence="3" type="ORF">J3L21_18575</name>
</gene>
<evidence type="ECO:0000313" key="2">
    <source>
        <dbReference type="EMBL" id="QEM03659.1"/>
    </source>
</evidence>
<accession>A0AAE6JDE0</accession>
<dbReference type="Proteomes" id="UP000663940">
    <property type="component" value="Chromosome"/>
</dbReference>
<organism evidence="2 4">
    <name type="scientific">Mucilaginibacter rubeus</name>
    <dbReference type="NCBI Taxonomy" id="2027860"/>
    <lineage>
        <taxon>Bacteria</taxon>
        <taxon>Pseudomonadati</taxon>
        <taxon>Bacteroidota</taxon>
        <taxon>Sphingobacteriia</taxon>
        <taxon>Sphingobacteriales</taxon>
        <taxon>Sphingobacteriaceae</taxon>
        <taxon>Mucilaginibacter</taxon>
    </lineage>
</organism>
<evidence type="ECO:0000313" key="5">
    <source>
        <dbReference type="Proteomes" id="UP000663940"/>
    </source>
</evidence>
<dbReference type="AlphaFoldDB" id="A0AAE6JDE0"/>
<evidence type="ECO:0000256" key="1">
    <source>
        <dbReference type="SAM" id="Phobius"/>
    </source>
</evidence>
<evidence type="ECO:0000313" key="4">
    <source>
        <dbReference type="Proteomes" id="UP000250557"/>
    </source>
</evidence>
<protein>
    <submittedName>
        <fullName evidence="2">Uncharacterized protein</fullName>
    </submittedName>
</protein>
<sequence length="82" mass="9925">MRKKKRKRIKTYNESKKLGEQHGLTIRRIKKKKSKDPLWQRITVCFLVTILLLFLILKIYGSLKASLRFRDQLRKLDNLQNK</sequence>
<reference evidence="3 5" key="2">
    <citation type="submission" date="2021-03" db="EMBL/GenBank/DDBJ databases">
        <title>Mucilaginibacter strains isolated from gold and copper mining confer multi heavy-metal resistance.</title>
        <authorList>
            <person name="Li Y."/>
        </authorList>
    </citation>
    <scope>NUCLEOTIDE SEQUENCE [LARGE SCALE GENOMIC DNA]</scope>
    <source>
        <strain evidence="3 5">P2-4</strain>
    </source>
</reference>
<reference evidence="2 4" key="1">
    <citation type="submission" date="2019-08" db="EMBL/GenBank/DDBJ databases">
        <title>Comparative genome analysis confer to the adaptation heavy metal polluted environment.</title>
        <authorList>
            <person name="Li Y."/>
        </authorList>
    </citation>
    <scope>NUCLEOTIDE SEQUENCE [LARGE SCALE GENOMIC DNA]</scope>
    <source>
        <strain evidence="2 4">P2</strain>
    </source>
</reference>
<dbReference type="EMBL" id="CP043451">
    <property type="protein sequence ID" value="QEM03659.1"/>
    <property type="molecule type" value="Genomic_DNA"/>
</dbReference>
<keyword evidence="1" id="KW-0812">Transmembrane</keyword>
<evidence type="ECO:0000313" key="3">
    <source>
        <dbReference type="EMBL" id="QTE47572.1"/>
    </source>
</evidence>